<proteinExistence type="inferred from homology"/>
<reference evidence="4" key="1">
    <citation type="submission" date="2020-11" db="EMBL/GenBank/DDBJ databases">
        <authorList>
            <person name="Tran Van P."/>
        </authorList>
    </citation>
    <scope>NUCLEOTIDE SEQUENCE</scope>
</reference>
<dbReference type="CDD" id="cd13969">
    <property type="entry name" value="ADCK1-like"/>
    <property type="match status" value="1"/>
</dbReference>
<dbReference type="PANTHER" id="PTHR43173:SF28">
    <property type="entry name" value="AARF DOMAIN CONTAINING KINASE 5"/>
    <property type="match status" value="1"/>
</dbReference>
<protein>
    <recommendedName>
        <fullName evidence="3">ABC1 atypical kinase-like domain-containing protein</fullName>
    </recommendedName>
</protein>
<evidence type="ECO:0000313" key="4">
    <source>
        <dbReference type="EMBL" id="CAD7198999.1"/>
    </source>
</evidence>
<dbReference type="Pfam" id="PF03109">
    <property type="entry name" value="ABC1"/>
    <property type="match status" value="1"/>
</dbReference>
<organism evidence="4">
    <name type="scientific">Timema douglasi</name>
    <name type="common">Walking stick</name>
    <dbReference type="NCBI Taxonomy" id="61478"/>
    <lineage>
        <taxon>Eukaryota</taxon>
        <taxon>Metazoa</taxon>
        <taxon>Ecdysozoa</taxon>
        <taxon>Arthropoda</taxon>
        <taxon>Hexapoda</taxon>
        <taxon>Insecta</taxon>
        <taxon>Pterygota</taxon>
        <taxon>Neoptera</taxon>
        <taxon>Polyneoptera</taxon>
        <taxon>Phasmatodea</taxon>
        <taxon>Timematodea</taxon>
        <taxon>Timematoidea</taxon>
        <taxon>Timematidae</taxon>
        <taxon>Timema</taxon>
    </lineage>
</organism>
<dbReference type="InterPro" id="IPR051130">
    <property type="entry name" value="Mito_struct-func_regulator"/>
</dbReference>
<dbReference type="AlphaFoldDB" id="A0A7R8Z962"/>
<name>A0A7R8Z962_TIMDO</name>
<sequence length="688" mass="78329">MEEIHQLSNKHLIKYGVLGIVIGSSALYYRQLNSHDKRTLHVTLSGVNRFLRSLRIGLTISLDYWWSLRGLDEASHEYEVAVKPVHQRSAERILDGCLKNGGLYVKLGQGLVSLNHILPREYLNTLMALQDKCLSRKKDEVAQLFIEEFGKPHSEVFQSFDETAIAAASLAQVFKATTRDGDEVAVKVQYIDLQDRFTGDISTIKLLLRLIGWMHPKFDFEWVIEDLRETLEQELDFLNEGKNAERCAKDLAHLSYIYVPKVHWDTSTLRVLTTEFIHGTKVNDVTSLQEQGFSLADIDNKLYTAFAEQIFHTGFVHADPHPGNVLIRKSKKDGKAELVIIDHGLYEFLPLDIRQPLCKLWKAIVLNDHLSMKKYAAQLGVKDDYRLFCIAIAQRYVPSVRTENDAFKKFYTKKGPDFSSAKFNKFSKEDKEIIRQQIGDIHDRLLVILKSMPTKLMLITSINNNINTNTTHTLPIGSDSMLMGERSCFGGLCRSGGCIPSRGTADDEDQPMVRVKGYKEGVLATWESVTGGLENMDCGPVQAVGSVVGAACANYEQFVEILTQRPFKLSNFAISRLNEQAMKYLTEIARNRFDNIMNLNTIRAIGREHGDPVNRYMVMARIATKGAFISRDTRMRDRLAGVVQLCYFEFKLWYDSVKQWTAKFCWRLLTLLGRVPESLTDVMDHHVL</sequence>
<evidence type="ECO:0000256" key="1">
    <source>
        <dbReference type="ARBA" id="ARBA00009670"/>
    </source>
</evidence>
<dbReference type="InterPro" id="IPR011009">
    <property type="entry name" value="Kinase-like_dom_sf"/>
</dbReference>
<comment type="similarity">
    <text evidence="1">Belongs to the protein kinase superfamily. ADCK protein kinase family.</text>
</comment>
<feature type="domain" description="ABC1 atypical kinase-like" evidence="3">
    <location>
        <begin position="129"/>
        <end position="375"/>
    </location>
</feature>
<dbReference type="SUPFAM" id="SSF56112">
    <property type="entry name" value="Protein kinase-like (PK-like)"/>
    <property type="match status" value="1"/>
</dbReference>
<dbReference type="PANTHER" id="PTHR43173">
    <property type="entry name" value="ABC1 FAMILY PROTEIN"/>
    <property type="match status" value="1"/>
</dbReference>
<accession>A0A7R8Z962</accession>
<evidence type="ECO:0000256" key="2">
    <source>
        <dbReference type="SAM" id="Phobius"/>
    </source>
</evidence>
<keyword evidence="2" id="KW-0472">Membrane</keyword>
<feature type="transmembrane region" description="Helical" evidence="2">
    <location>
        <begin position="12"/>
        <end position="29"/>
    </location>
</feature>
<gene>
    <name evidence="4" type="ORF">TDIB3V08_LOCUS5272</name>
</gene>
<dbReference type="EMBL" id="OA566495">
    <property type="protein sequence ID" value="CAD7198999.1"/>
    <property type="molecule type" value="Genomic_DNA"/>
</dbReference>
<keyword evidence="2" id="KW-0812">Transmembrane</keyword>
<dbReference type="InterPro" id="IPR004147">
    <property type="entry name" value="ABC1_dom"/>
</dbReference>
<dbReference type="InterPro" id="IPR045307">
    <property type="entry name" value="ADCK1_dom"/>
</dbReference>
<evidence type="ECO:0000259" key="3">
    <source>
        <dbReference type="Pfam" id="PF03109"/>
    </source>
</evidence>
<keyword evidence="2" id="KW-1133">Transmembrane helix</keyword>